<dbReference type="Proteomes" id="UP001497623">
    <property type="component" value="Unassembled WGS sequence"/>
</dbReference>
<keyword evidence="3 6" id="KW-1133">Transmembrane helix</keyword>
<dbReference type="PROSITE" id="PS50025">
    <property type="entry name" value="LAM_G_DOMAIN"/>
    <property type="match status" value="1"/>
</dbReference>
<dbReference type="CDD" id="cd00110">
    <property type="entry name" value="LamG"/>
    <property type="match status" value="1"/>
</dbReference>
<protein>
    <recommendedName>
        <fullName evidence="7">Laminin G domain-containing protein</fullName>
    </recommendedName>
</protein>
<feature type="non-terminal residue" evidence="8">
    <location>
        <position position="1"/>
    </location>
</feature>
<feature type="transmembrane region" description="Helical" evidence="6">
    <location>
        <begin position="185"/>
        <end position="206"/>
    </location>
</feature>
<dbReference type="SUPFAM" id="SSF49899">
    <property type="entry name" value="Concanavalin A-like lectins/glucanases"/>
    <property type="match status" value="1"/>
</dbReference>
<comment type="subcellular location">
    <subcellularLocation>
        <location evidence="1">Membrane</location>
        <topology evidence="1">Single-pass membrane protein</topology>
    </subcellularLocation>
</comment>
<keyword evidence="9" id="KW-1185">Reference proteome</keyword>
<organism evidence="8 9">
    <name type="scientific">Meganyctiphanes norvegica</name>
    <name type="common">Northern krill</name>
    <name type="synonym">Thysanopoda norvegica</name>
    <dbReference type="NCBI Taxonomy" id="48144"/>
    <lineage>
        <taxon>Eukaryota</taxon>
        <taxon>Metazoa</taxon>
        <taxon>Ecdysozoa</taxon>
        <taxon>Arthropoda</taxon>
        <taxon>Crustacea</taxon>
        <taxon>Multicrustacea</taxon>
        <taxon>Malacostraca</taxon>
        <taxon>Eumalacostraca</taxon>
        <taxon>Eucarida</taxon>
        <taxon>Euphausiacea</taxon>
        <taxon>Euphausiidae</taxon>
        <taxon>Meganyctiphanes</taxon>
    </lineage>
</organism>
<dbReference type="SMART" id="SM00294">
    <property type="entry name" value="4.1m"/>
    <property type="match status" value="1"/>
</dbReference>
<dbReference type="AlphaFoldDB" id="A0AAV2RQK8"/>
<evidence type="ECO:0000256" key="5">
    <source>
        <dbReference type="PROSITE-ProRule" id="PRU00122"/>
    </source>
</evidence>
<evidence type="ECO:0000256" key="4">
    <source>
        <dbReference type="ARBA" id="ARBA00023136"/>
    </source>
</evidence>
<evidence type="ECO:0000313" key="8">
    <source>
        <dbReference type="EMBL" id="CAL4134048.1"/>
    </source>
</evidence>
<keyword evidence="2 6" id="KW-0812">Transmembrane</keyword>
<dbReference type="EMBL" id="CAXKWB010028685">
    <property type="protein sequence ID" value="CAL4134048.1"/>
    <property type="molecule type" value="Genomic_DNA"/>
</dbReference>
<proteinExistence type="predicted"/>
<evidence type="ECO:0000313" key="9">
    <source>
        <dbReference type="Proteomes" id="UP001497623"/>
    </source>
</evidence>
<dbReference type="InterPro" id="IPR042192">
    <property type="entry name" value="Glycophorin-C"/>
</dbReference>
<dbReference type="GO" id="GO:0016020">
    <property type="term" value="C:membrane"/>
    <property type="evidence" value="ECO:0007669"/>
    <property type="project" value="UniProtKB-SubCell"/>
</dbReference>
<gene>
    <name evidence="8" type="ORF">MNOR_LOCUS27368</name>
</gene>
<name>A0AAV2RQK8_MEGNR</name>
<dbReference type="InterPro" id="IPR003585">
    <property type="entry name" value="Neurexin-like"/>
</dbReference>
<keyword evidence="4 6" id="KW-0472">Membrane</keyword>
<evidence type="ECO:0000256" key="1">
    <source>
        <dbReference type="ARBA" id="ARBA00004167"/>
    </source>
</evidence>
<reference evidence="8 9" key="1">
    <citation type="submission" date="2024-05" db="EMBL/GenBank/DDBJ databases">
        <authorList>
            <person name="Wallberg A."/>
        </authorList>
    </citation>
    <scope>NUCLEOTIDE SEQUENCE [LARGE SCALE GENOMIC DNA]</scope>
</reference>
<feature type="domain" description="Laminin G" evidence="7">
    <location>
        <begin position="1"/>
        <end position="152"/>
    </location>
</feature>
<evidence type="ECO:0000259" key="7">
    <source>
        <dbReference type="PROSITE" id="PS50025"/>
    </source>
</evidence>
<accession>A0AAV2RQK8</accession>
<comment type="caution">
    <text evidence="8">The sequence shown here is derived from an EMBL/GenBank/DDBJ whole genome shotgun (WGS) entry which is preliminary data.</text>
</comment>
<dbReference type="Gene3D" id="2.60.120.200">
    <property type="match status" value="1"/>
</dbReference>
<evidence type="ECO:0000256" key="3">
    <source>
        <dbReference type="ARBA" id="ARBA00022989"/>
    </source>
</evidence>
<dbReference type="GO" id="GO:0030863">
    <property type="term" value="C:cortical cytoskeleton"/>
    <property type="evidence" value="ECO:0007669"/>
    <property type="project" value="TreeGrafter"/>
</dbReference>
<dbReference type="SMART" id="SM00282">
    <property type="entry name" value="LamG"/>
    <property type="match status" value="1"/>
</dbReference>
<evidence type="ECO:0000256" key="6">
    <source>
        <dbReference type="SAM" id="Phobius"/>
    </source>
</evidence>
<dbReference type="PANTHER" id="PTHR47614">
    <property type="entry name" value="GLYCOPHORIN-C"/>
    <property type="match status" value="1"/>
</dbReference>
<sequence length="252" mass="28772">TTTNPRGFLIALASNFSGEYLTLAVSNSGHLKVTFDFGFERHEKIYGRRTFHEGQTHDVQLWRSDGGRKLTMKVDNYEPVSWTFDVKGSADAQFNNIQYMYVGKNETMREGFVGCISRVSFDDIYPLKFYFQQDRPKEITAASSSQMLEDYCGIEAIRHPEEETEVRPDPPIDEEILMEMYNDNAAVLGGVLAIIFFALLIMGFLIGRYMARHKGDYRTHEADGADMAPDADWAVQNSMTGHQVKRNTEMYI</sequence>
<dbReference type="PANTHER" id="PTHR47614:SF2">
    <property type="entry name" value="GLYCOPHORIN-C"/>
    <property type="match status" value="1"/>
</dbReference>
<dbReference type="Pfam" id="PF02210">
    <property type="entry name" value="Laminin_G_2"/>
    <property type="match status" value="1"/>
</dbReference>
<evidence type="ECO:0000256" key="2">
    <source>
        <dbReference type="ARBA" id="ARBA00022692"/>
    </source>
</evidence>
<dbReference type="InterPro" id="IPR013320">
    <property type="entry name" value="ConA-like_dom_sf"/>
</dbReference>
<comment type="caution">
    <text evidence="5">Lacks conserved residue(s) required for the propagation of feature annotation.</text>
</comment>
<dbReference type="InterPro" id="IPR001791">
    <property type="entry name" value="Laminin_G"/>
</dbReference>